<dbReference type="STRING" id="133383.A0A1R0GYG8"/>
<dbReference type="GO" id="GO:0005525">
    <property type="term" value="F:GTP binding"/>
    <property type="evidence" value="ECO:0007669"/>
    <property type="project" value="UniProtKB-KW"/>
</dbReference>
<keyword evidence="10" id="KW-0342">GTP-binding</keyword>
<keyword evidence="11" id="KW-0472">Membrane</keyword>
<evidence type="ECO:0000256" key="9">
    <source>
        <dbReference type="ARBA" id="ARBA00023128"/>
    </source>
</evidence>
<evidence type="ECO:0000256" key="12">
    <source>
        <dbReference type="ARBA" id="ARBA00048548"/>
    </source>
</evidence>
<keyword evidence="9" id="KW-0496">Mitochondrion</keyword>
<dbReference type="EMBL" id="LSSL01002059">
    <property type="protein sequence ID" value="OLY81943.1"/>
    <property type="molecule type" value="Genomic_DNA"/>
</dbReference>
<comment type="subcellular location">
    <subcellularLocation>
        <location evidence="1">Mitochondrion membrane</location>
        <topology evidence="1">Multi-pass membrane protein</topology>
    </subcellularLocation>
    <subcellularLocation>
        <location evidence="2">Mitochondrion outer membrane</location>
    </subcellularLocation>
</comment>
<evidence type="ECO:0000256" key="2">
    <source>
        <dbReference type="ARBA" id="ARBA00004294"/>
    </source>
</evidence>
<gene>
    <name evidence="14" type="ORF">AYI68_g3945</name>
</gene>
<dbReference type="GO" id="GO:0003924">
    <property type="term" value="F:GTPase activity"/>
    <property type="evidence" value="ECO:0007669"/>
    <property type="project" value="InterPro"/>
</dbReference>
<protein>
    <submittedName>
        <fullName evidence="14">Transmembrane GTPase fzo1</fullName>
    </submittedName>
</protein>
<evidence type="ECO:0000256" key="7">
    <source>
        <dbReference type="ARBA" id="ARBA00022989"/>
    </source>
</evidence>
<name>A0A1R0GYG8_9FUNG</name>
<reference evidence="14 15" key="1">
    <citation type="journal article" date="2016" name="Mol. Biol. Evol.">
        <title>Genome-Wide Survey of Gut Fungi (Harpellales) Reveals the First Horizontally Transferred Ubiquitin Gene from a Mosquito Host.</title>
        <authorList>
            <person name="Wang Y."/>
            <person name="White M.M."/>
            <person name="Kvist S."/>
            <person name="Moncalvo J.M."/>
        </authorList>
    </citation>
    <scope>NUCLEOTIDE SEQUENCE [LARGE SCALE GENOMIC DNA]</scope>
    <source>
        <strain evidence="14 15">ALG-7-W6</strain>
    </source>
</reference>
<dbReference type="InterPro" id="IPR045063">
    <property type="entry name" value="Dynamin_N"/>
</dbReference>
<evidence type="ECO:0000313" key="15">
    <source>
        <dbReference type="Proteomes" id="UP000187455"/>
    </source>
</evidence>
<evidence type="ECO:0000256" key="10">
    <source>
        <dbReference type="ARBA" id="ARBA00023134"/>
    </source>
</evidence>
<dbReference type="InterPro" id="IPR030381">
    <property type="entry name" value="G_DYNAMIN_dom"/>
</dbReference>
<accession>A0A1R0GYG8</accession>
<dbReference type="GO" id="GO:0005741">
    <property type="term" value="C:mitochondrial outer membrane"/>
    <property type="evidence" value="ECO:0007669"/>
    <property type="project" value="UniProtKB-SubCell"/>
</dbReference>
<evidence type="ECO:0000259" key="13">
    <source>
        <dbReference type="PROSITE" id="PS51718"/>
    </source>
</evidence>
<dbReference type="SUPFAM" id="SSF52540">
    <property type="entry name" value="P-loop containing nucleoside triphosphate hydrolases"/>
    <property type="match status" value="1"/>
</dbReference>
<dbReference type="InterPro" id="IPR027094">
    <property type="entry name" value="Mitofusin_fam"/>
</dbReference>
<dbReference type="AlphaFoldDB" id="A0A1R0GYG8"/>
<evidence type="ECO:0000256" key="11">
    <source>
        <dbReference type="ARBA" id="ARBA00023136"/>
    </source>
</evidence>
<dbReference type="GO" id="GO:0051646">
    <property type="term" value="P:mitochondrion localization"/>
    <property type="evidence" value="ECO:0007669"/>
    <property type="project" value="TreeGrafter"/>
</dbReference>
<dbReference type="OrthoDB" id="9984778at2759"/>
<dbReference type="GO" id="GO:0008053">
    <property type="term" value="P:mitochondrial fusion"/>
    <property type="evidence" value="ECO:0007669"/>
    <property type="project" value="TreeGrafter"/>
</dbReference>
<evidence type="ECO:0000256" key="5">
    <source>
        <dbReference type="ARBA" id="ARBA00022787"/>
    </source>
</evidence>
<keyword evidence="5" id="KW-1000">Mitochondrion outer membrane</keyword>
<dbReference type="InterPro" id="IPR027417">
    <property type="entry name" value="P-loop_NTPase"/>
</dbReference>
<keyword evidence="4" id="KW-0547">Nucleotide-binding</keyword>
<dbReference type="Gene3D" id="3.40.50.300">
    <property type="entry name" value="P-loop containing nucleotide triphosphate hydrolases"/>
    <property type="match status" value="1"/>
</dbReference>
<keyword evidence="6" id="KW-0378">Hydrolase</keyword>
<comment type="caution">
    <text evidence="14">The sequence shown here is derived from an EMBL/GenBank/DDBJ whole genome shotgun (WGS) entry which is preliminary data.</text>
</comment>
<keyword evidence="7" id="KW-1133">Transmembrane helix</keyword>
<dbReference type="PANTHER" id="PTHR10465:SF0">
    <property type="entry name" value="SARCALUMENIN"/>
    <property type="match status" value="1"/>
</dbReference>
<keyword evidence="15" id="KW-1185">Reference proteome</keyword>
<proteinExistence type="predicted"/>
<keyword evidence="3 14" id="KW-0812">Transmembrane</keyword>
<evidence type="ECO:0000313" key="14">
    <source>
        <dbReference type="EMBL" id="OLY81943.1"/>
    </source>
</evidence>
<evidence type="ECO:0000256" key="1">
    <source>
        <dbReference type="ARBA" id="ARBA00004225"/>
    </source>
</evidence>
<comment type="catalytic activity">
    <reaction evidence="12">
        <text>GTP + H2O = GDP + phosphate + H(+)</text>
        <dbReference type="Rhea" id="RHEA:19669"/>
        <dbReference type="ChEBI" id="CHEBI:15377"/>
        <dbReference type="ChEBI" id="CHEBI:15378"/>
        <dbReference type="ChEBI" id="CHEBI:37565"/>
        <dbReference type="ChEBI" id="CHEBI:43474"/>
        <dbReference type="ChEBI" id="CHEBI:58189"/>
    </reaction>
</comment>
<dbReference type="Pfam" id="PF00350">
    <property type="entry name" value="Dynamin_N"/>
    <property type="match status" value="1"/>
</dbReference>
<dbReference type="Proteomes" id="UP000187455">
    <property type="component" value="Unassembled WGS sequence"/>
</dbReference>
<evidence type="ECO:0000256" key="6">
    <source>
        <dbReference type="ARBA" id="ARBA00022801"/>
    </source>
</evidence>
<organism evidence="14 15">
    <name type="scientific">Smittium mucronatum</name>
    <dbReference type="NCBI Taxonomy" id="133383"/>
    <lineage>
        <taxon>Eukaryota</taxon>
        <taxon>Fungi</taxon>
        <taxon>Fungi incertae sedis</taxon>
        <taxon>Zoopagomycota</taxon>
        <taxon>Kickxellomycotina</taxon>
        <taxon>Harpellomycetes</taxon>
        <taxon>Harpellales</taxon>
        <taxon>Legeriomycetaceae</taxon>
        <taxon>Smittium</taxon>
    </lineage>
</organism>
<evidence type="ECO:0000256" key="8">
    <source>
        <dbReference type="ARBA" id="ARBA00023054"/>
    </source>
</evidence>
<evidence type="ECO:0000256" key="3">
    <source>
        <dbReference type="ARBA" id="ARBA00022692"/>
    </source>
</evidence>
<dbReference type="PANTHER" id="PTHR10465">
    <property type="entry name" value="TRANSMEMBRANE GTPASE FZO1"/>
    <property type="match status" value="1"/>
</dbReference>
<feature type="domain" description="Dynamin-type G" evidence="13">
    <location>
        <begin position="159"/>
        <end position="429"/>
    </location>
</feature>
<dbReference type="PROSITE" id="PS51718">
    <property type="entry name" value="G_DYNAMIN_2"/>
    <property type="match status" value="1"/>
</dbReference>
<keyword evidence="8" id="KW-0175">Coiled coil</keyword>
<sequence>MNKDGLFNEEQIIERIFSNNCNRVKTYLNRSKDIVISVKNFNENRWPVRYPFNDLSQTENSDLNREIKENVQQVIKANVIKKSGLKRSGSTVSELTDFSSKLPENQNSFSELRILKLDYSKESTSNLISSLDHSAISKLLDDSFSKSIRHIEKLINRVSDTSSKILVTGDLNAGKSTLINALLKRDVLPIDQQPCTMLFIEVVDASKNNGKEEIHAIPNIDRYNLKDESSYDLLDPSLLEDTVQENSNSYQQIKIYSRDNRGKSSSILNNGVVDVSLIDSPGLNRDSLKTTQLFSRQEEIDVVIFVVNAENHFTLSGQDFLASAGNEKDHIFIVVNRFDAISRKDKCRKLILEQINTLSPRTYEESDNLVHFISAKDFVHKDAEPGSDFSRMEECLRWWTLEQRFKSKLAPAQTYILNLLSELKIIAVENTNIALNVTYNINIALKNGKPFYDKLLTAKNSNCKLSEQIIDDACMKIKNYTSQHLDTIVSNLESYECKVKWNGIFSSWEYAESIFVSMAEHLEYEVRECEKFASSIVSSSINSLCDLDSQRASIENKEDKISTKPLYSSNETRSQIHEALAHVGGISNSLDTFGLGMSDFFDLDWDRFMITGSLGISAGSIAVFASSSSGISYALNILKVSSNLPTKTIRNALIVSAGLLSVCSIFLMLNEADATIRRNLSKRIQKALNQDNFTDSHSSRLTSESNRLIRPFVWQFQTNFLKMVEFEERRRADHLRSRHLSLEAQMFFDDLKAEIMDLSSDVHSISSTDFAR</sequence>
<dbReference type="FunFam" id="3.40.50.300:FF:000638">
    <property type="entry name" value="Transmembrane GTPase Fzo1, putative"/>
    <property type="match status" value="1"/>
</dbReference>
<evidence type="ECO:0000256" key="4">
    <source>
        <dbReference type="ARBA" id="ARBA00022741"/>
    </source>
</evidence>